<dbReference type="UniPathway" id="UPA00158">
    <property type="reaction ID" value="UER00270"/>
</dbReference>
<evidence type="ECO:0000256" key="4">
    <source>
        <dbReference type="ARBA" id="ARBA00018123"/>
    </source>
</evidence>
<evidence type="ECO:0000256" key="6">
    <source>
        <dbReference type="ARBA" id="ARBA00022723"/>
    </source>
</evidence>
<dbReference type="Gene3D" id="3.40.800.10">
    <property type="entry name" value="Ureohydrolase domain"/>
    <property type="match status" value="1"/>
</dbReference>
<protein>
    <recommendedName>
        <fullName evidence="4">Arginase</fullName>
        <ecNumber evidence="3">3.5.3.1</ecNumber>
    </recommendedName>
</protein>
<evidence type="ECO:0000256" key="2">
    <source>
        <dbReference type="ARBA" id="ARBA00005098"/>
    </source>
</evidence>
<dbReference type="Proteomes" id="UP001162001">
    <property type="component" value="Segment"/>
</dbReference>
<dbReference type="EC" id="3.5.3.1" evidence="3"/>
<dbReference type="InterPro" id="IPR014033">
    <property type="entry name" value="Arginase"/>
</dbReference>
<keyword evidence="6" id="KW-0479">Metal-binding</keyword>
<dbReference type="GO" id="GO:0030145">
    <property type="term" value="F:manganese ion binding"/>
    <property type="evidence" value="ECO:0007669"/>
    <property type="project" value="TreeGrafter"/>
</dbReference>
<dbReference type="SUPFAM" id="SSF52768">
    <property type="entry name" value="Arginase/deacetylase"/>
    <property type="match status" value="1"/>
</dbReference>
<dbReference type="PROSITE" id="PS01053">
    <property type="entry name" value="ARGINASE_1"/>
    <property type="match status" value="1"/>
</dbReference>
<evidence type="ECO:0000256" key="3">
    <source>
        <dbReference type="ARBA" id="ARBA00012168"/>
    </source>
</evidence>
<comment type="cofactor">
    <cofactor evidence="1">
        <name>Mn(2+)</name>
        <dbReference type="ChEBI" id="CHEBI:29035"/>
    </cofactor>
</comment>
<gene>
    <name evidence="9" type="ORF">Fadolivirus_1_83</name>
</gene>
<reference evidence="9 10" key="1">
    <citation type="submission" date="2020-04" db="EMBL/GenBank/DDBJ databases">
        <title>Advantages and limits of metagenomic assembly and binning of a giant virus.</title>
        <authorList>
            <person name="Schulz F."/>
            <person name="Andreani J."/>
            <person name="Francis R."/>
            <person name="Boudjemaa H."/>
            <person name="Bou Khalil J.Y."/>
            <person name="Lee J."/>
            <person name="La Scola B."/>
            <person name="Woyke T."/>
        </authorList>
    </citation>
    <scope>NUCLEOTIDE SEQUENCE [LARGE SCALE GENOMIC DNA]</scope>
    <source>
        <strain evidence="9 10">FV1/VV64</strain>
    </source>
</reference>
<keyword evidence="10" id="KW-1185">Reference proteome</keyword>
<evidence type="ECO:0000256" key="7">
    <source>
        <dbReference type="ARBA" id="ARBA00022801"/>
    </source>
</evidence>
<dbReference type="PANTHER" id="PTHR43782">
    <property type="entry name" value="ARGINASE"/>
    <property type="match status" value="1"/>
</dbReference>
<evidence type="ECO:0000313" key="9">
    <source>
        <dbReference type="EMBL" id="QKF93541.1"/>
    </source>
</evidence>
<accession>A0A7D3R0C1</accession>
<keyword evidence="8" id="KW-0464">Manganese</keyword>
<dbReference type="PROSITE" id="PS51409">
    <property type="entry name" value="ARGINASE_2"/>
    <property type="match status" value="1"/>
</dbReference>
<dbReference type="GO" id="GO:0006525">
    <property type="term" value="P:arginine metabolic process"/>
    <property type="evidence" value="ECO:0007669"/>
    <property type="project" value="UniProtKB-KW"/>
</dbReference>
<dbReference type="InterPro" id="IPR006035">
    <property type="entry name" value="Ureohydrolase"/>
</dbReference>
<comment type="pathway">
    <text evidence="2">Nitrogen metabolism; urea cycle; L-ornithine and urea from L-arginine: step 1/1.</text>
</comment>
<evidence type="ECO:0000256" key="8">
    <source>
        <dbReference type="ARBA" id="ARBA00023211"/>
    </source>
</evidence>
<dbReference type="PANTHER" id="PTHR43782:SF3">
    <property type="entry name" value="ARGINASE"/>
    <property type="match status" value="1"/>
</dbReference>
<organism evidence="9 10">
    <name type="scientific">Fadolivirus FV1/VV64</name>
    <dbReference type="NCBI Taxonomy" id="3070911"/>
    <lineage>
        <taxon>Viruses</taxon>
        <taxon>Varidnaviria</taxon>
        <taxon>Bamfordvirae</taxon>
        <taxon>Nucleocytoviricota</taxon>
        <taxon>Megaviricetes</taxon>
        <taxon>Imitervirales</taxon>
        <taxon>Mimiviridae</taxon>
        <taxon>Klosneuvirinae</taxon>
        <taxon>Fadolivirus</taxon>
        <taxon>Fadolivirus algeromassiliense</taxon>
    </lineage>
</organism>
<keyword evidence="7" id="KW-0378">Hydrolase</keyword>
<evidence type="ECO:0000313" key="10">
    <source>
        <dbReference type="Proteomes" id="UP001162001"/>
    </source>
</evidence>
<sequence length="278" mass="31434">MLPVYFYNSAAGQLKNGVELGPITIANRLKEKGYDINIIEPINQRQSRDKNILNYNIISSDCKQLYDSIIQNNHNKPLFLGGDHSMGIGSVAAMLHKYPNLFVIWIDAHADINTSETSLSNNIHGMPVSQLTNLERKHKFEWIRSHLPFENLLYIGIRDLDPSEIEIVKNNQIKVITVNNIKMNGIKNVLYLIKNLIGNNPIHISLDVDGIDPSYIPSTGTTASEGLDLYDIIYLIESLNNDQLKSMDIVEFNPMIGTDDQVNISLKNISKLIKAYWN</sequence>
<name>A0A7D3R0C1_9VIRU</name>
<evidence type="ECO:0000256" key="1">
    <source>
        <dbReference type="ARBA" id="ARBA00001936"/>
    </source>
</evidence>
<dbReference type="InterPro" id="IPR023696">
    <property type="entry name" value="Ureohydrolase_dom_sf"/>
</dbReference>
<proteinExistence type="predicted"/>
<evidence type="ECO:0000256" key="5">
    <source>
        <dbReference type="ARBA" id="ARBA00022503"/>
    </source>
</evidence>
<dbReference type="Pfam" id="PF00491">
    <property type="entry name" value="Arginase"/>
    <property type="match status" value="1"/>
</dbReference>
<dbReference type="PRINTS" id="PR00116">
    <property type="entry name" value="ARGINASE"/>
</dbReference>
<dbReference type="GO" id="GO:0004053">
    <property type="term" value="F:arginase activity"/>
    <property type="evidence" value="ECO:0007669"/>
    <property type="project" value="UniProtKB-EC"/>
</dbReference>
<dbReference type="InterPro" id="IPR020855">
    <property type="entry name" value="Ureohydrolase_Mn_BS"/>
</dbReference>
<dbReference type="CDD" id="cd09989">
    <property type="entry name" value="Arginase"/>
    <property type="match status" value="1"/>
</dbReference>
<dbReference type="EMBL" id="MT418680">
    <property type="protein sequence ID" value="QKF93541.1"/>
    <property type="molecule type" value="Genomic_DNA"/>
</dbReference>
<dbReference type="GO" id="GO:0000050">
    <property type="term" value="P:urea cycle"/>
    <property type="evidence" value="ECO:0007669"/>
    <property type="project" value="UniProtKB-UniPathway"/>
</dbReference>
<keyword evidence="5" id="KW-0056">Arginine metabolism</keyword>